<keyword evidence="2" id="KW-1185">Reference proteome</keyword>
<organism evidence="1 2">
    <name type="scientific">Bergeyella cardium</name>
    <dbReference type="NCBI Taxonomy" id="1585976"/>
    <lineage>
        <taxon>Bacteria</taxon>
        <taxon>Pseudomonadati</taxon>
        <taxon>Bacteroidota</taxon>
        <taxon>Flavobacteriia</taxon>
        <taxon>Flavobacteriales</taxon>
        <taxon>Weeksellaceae</taxon>
        <taxon>Bergeyella</taxon>
    </lineage>
</organism>
<sequence length="137" mass="15323">MSDIDILVDKTVEFAIDEATQKLNSEQKFQPFSFLINSDGGFTSVIPAVYDYYFDESVMVDSFKSFGNEKLMGTAEGFCICYTSSVSLKGGEAEAIVVFCKFKNDHLPLKTRIYYFPFTTSHGSVFIDFEASFASEA</sequence>
<gene>
    <name evidence="1" type="ORF">DBX24_06600</name>
</gene>
<dbReference type="AlphaFoldDB" id="A0A6P1QTW2"/>
<name>A0A6P1QTW2_9FLAO</name>
<evidence type="ECO:0000313" key="1">
    <source>
        <dbReference type="EMBL" id="QHN65572.1"/>
    </source>
</evidence>
<protein>
    <submittedName>
        <fullName evidence="1">Uncharacterized protein</fullName>
    </submittedName>
</protein>
<dbReference type="RefSeq" id="WP_160224358.1">
    <property type="nucleotide sequence ID" value="NZ_CP029149.1"/>
</dbReference>
<reference evidence="1 2" key="1">
    <citation type="submission" date="2018-04" db="EMBL/GenBank/DDBJ databases">
        <title>Characteristic and Complete Genome Sequencing of A Novel Member of Infective Endocarditis Causative Bacteria: Bergeyella cardium QL-PH.</title>
        <authorList>
            <person name="Pan H."/>
            <person name="Sun E."/>
            <person name="Zhang Y."/>
        </authorList>
    </citation>
    <scope>NUCLEOTIDE SEQUENCE [LARGE SCALE GENOMIC DNA]</scope>
    <source>
        <strain evidence="1 2">HPQL</strain>
    </source>
</reference>
<proteinExistence type="predicted"/>
<dbReference type="EMBL" id="CP029149">
    <property type="protein sequence ID" value="QHN65572.1"/>
    <property type="molecule type" value="Genomic_DNA"/>
</dbReference>
<dbReference type="KEGG" id="bcad:DBX24_06600"/>
<accession>A0A6P1QTW2</accession>
<evidence type="ECO:0000313" key="2">
    <source>
        <dbReference type="Proteomes" id="UP000464318"/>
    </source>
</evidence>
<dbReference type="Proteomes" id="UP000464318">
    <property type="component" value="Chromosome"/>
</dbReference>